<name>A0ABQ9HHR2_9NEOP</name>
<evidence type="ECO:0000256" key="1">
    <source>
        <dbReference type="SAM" id="MobiDB-lite"/>
    </source>
</evidence>
<reference evidence="2 3" key="1">
    <citation type="submission" date="2023-02" db="EMBL/GenBank/DDBJ databases">
        <title>LHISI_Scaffold_Assembly.</title>
        <authorList>
            <person name="Stuart O.P."/>
            <person name="Cleave R."/>
            <person name="Magrath M.J.L."/>
            <person name="Mikheyev A.S."/>
        </authorList>
    </citation>
    <scope>NUCLEOTIDE SEQUENCE [LARGE SCALE GENOMIC DNA]</scope>
    <source>
        <strain evidence="2">Daus_M_001</strain>
        <tissue evidence="2">Leg muscle</tissue>
    </source>
</reference>
<organism evidence="2 3">
    <name type="scientific">Dryococelus australis</name>
    <dbReference type="NCBI Taxonomy" id="614101"/>
    <lineage>
        <taxon>Eukaryota</taxon>
        <taxon>Metazoa</taxon>
        <taxon>Ecdysozoa</taxon>
        <taxon>Arthropoda</taxon>
        <taxon>Hexapoda</taxon>
        <taxon>Insecta</taxon>
        <taxon>Pterygota</taxon>
        <taxon>Neoptera</taxon>
        <taxon>Polyneoptera</taxon>
        <taxon>Phasmatodea</taxon>
        <taxon>Verophasmatodea</taxon>
        <taxon>Anareolatae</taxon>
        <taxon>Phasmatidae</taxon>
        <taxon>Eurycanthinae</taxon>
        <taxon>Dryococelus</taxon>
    </lineage>
</organism>
<accession>A0ABQ9HHR2</accession>
<keyword evidence="3" id="KW-1185">Reference proteome</keyword>
<evidence type="ECO:0000313" key="2">
    <source>
        <dbReference type="EMBL" id="KAJ8883872.1"/>
    </source>
</evidence>
<sequence>MLLTKMEVAYQDGDRLPRWWSPTKSADLVWARRGSEPHDRDSCVDRDAKPRKATTNQQEAAAMVEEGSGEDNAEKRRNTERDFLKSDTSSRPARADSDHSAPSDFSSNDGLDVPRVIRFLGMKETLRMVLRSHSEGMAKRLNCSLEQYKQIFLANSQKGWDSQDAHFSPHISLPDPWGNKGNTIEEIVMKRALI</sequence>
<proteinExistence type="predicted"/>
<feature type="region of interest" description="Disordered" evidence="1">
    <location>
        <begin position="30"/>
        <end position="108"/>
    </location>
</feature>
<feature type="compositionally biased region" description="Basic and acidic residues" evidence="1">
    <location>
        <begin position="72"/>
        <end position="85"/>
    </location>
</feature>
<feature type="compositionally biased region" description="Basic and acidic residues" evidence="1">
    <location>
        <begin position="33"/>
        <end position="50"/>
    </location>
</feature>
<evidence type="ECO:0000313" key="3">
    <source>
        <dbReference type="Proteomes" id="UP001159363"/>
    </source>
</evidence>
<protein>
    <submittedName>
        <fullName evidence="2">Uncharacterized protein</fullName>
    </submittedName>
</protein>
<dbReference type="EMBL" id="JARBHB010000005">
    <property type="protein sequence ID" value="KAJ8883872.1"/>
    <property type="molecule type" value="Genomic_DNA"/>
</dbReference>
<gene>
    <name evidence="2" type="ORF">PR048_015727</name>
</gene>
<comment type="caution">
    <text evidence="2">The sequence shown here is derived from an EMBL/GenBank/DDBJ whole genome shotgun (WGS) entry which is preliminary data.</text>
</comment>
<dbReference type="Proteomes" id="UP001159363">
    <property type="component" value="Chromosome 4"/>
</dbReference>